<evidence type="ECO:0000259" key="1">
    <source>
        <dbReference type="Pfam" id="PF12657"/>
    </source>
</evidence>
<dbReference type="Pfam" id="PF12657">
    <property type="entry name" value="TFIIIC_delta"/>
    <property type="match status" value="1"/>
</dbReference>
<dbReference type="EMBL" id="GEEE01017952">
    <property type="protein sequence ID" value="JAP45273.1"/>
    <property type="molecule type" value="Transcribed_RNA"/>
</dbReference>
<protein>
    <submittedName>
        <fullName evidence="2">Transcription factor IIIC subunit delta N-term</fullName>
    </submittedName>
</protein>
<reference evidence="2" key="1">
    <citation type="submission" date="2016-01" db="EMBL/GenBank/DDBJ databases">
        <title>Reference transcriptome for the parasite Schistocephalus solidus: insights into the molecular evolution of parasitism.</title>
        <authorList>
            <person name="Hebert F.O."/>
            <person name="Grambauer S."/>
            <person name="Barber I."/>
            <person name="Landry C.R."/>
            <person name="Aubin-Horth N."/>
        </authorList>
    </citation>
    <scope>NUCLEOTIDE SEQUENCE</scope>
</reference>
<evidence type="ECO:0000313" key="2">
    <source>
        <dbReference type="EMBL" id="JAP45273.1"/>
    </source>
</evidence>
<feature type="domain" description="Transcription factor IIIC 90kDa subunit N-terminal" evidence="1">
    <location>
        <begin position="120"/>
        <end position="158"/>
    </location>
</feature>
<accession>A0A0X3P0T9</accession>
<name>A0A0X3P0T9_SCHSO</name>
<organism evidence="2">
    <name type="scientific">Schistocephalus solidus</name>
    <name type="common">Tapeworm</name>
    <dbReference type="NCBI Taxonomy" id="70667"/>
    <lineage>
        <taxon>Eukaryota</taxon>
        <taxon>Metazoa</taxon>
        <taxon>Spiralia</taxon>
        <taxon>Lophotrochozoa</taxon>
        <taxon>Platyhelminthes</taxon>
        <taxon>Cestoda</taxon>
        <taxon>Eucestoda</taxon>
        <taxon>Diphyllobothriidea</taxon>
        <taxon>Diphyllobothriidae</taxon>
        <taxon>Schistocephalus</taxon>
    </lineage>
</organism>
<gene>
    <name evidence="2" type="ORF">TR102432</name>
</gene>
<proteinExistence type="predicted"/>
<dbReference type="AlphaFoldDB" id="A0A0X3P0T9"/>
<dbReference type="InterPro" id="IPR024761">
    <property type="entry name" value="TFIIIC_delta_N"/>
</dbReference>
<sequence length="174" mass="19509">MSVVPDILRLAIPSGRVPNGIFSVSEDGDFLIGFKDAIGIYSPRFRIEPFDQSVYNRMDFFLPSSRLRNAMLRPDIDQIKSSDQPELKDFCRHALSVCNRTIVSAESKPRDTKAYVRYSFRAASWSPSGLDQFGRCIFSCITENHQLLLCGKSADSWQNVSQPSAIGPGHPCLF</sequence>